<evidence type="ECO:0000313" key="1">
    <source>
        <dbReference type="EMBL" id="MBB4986651.1"/>
    </source>
</evidence>
<evidence type="ECO:0008006" key="3">
    <source>
        <dbReference type="Google" id="ProtNLM"/>
    </source>
</evidence>
<proteinExistence type="predicted"/>
<accession>A0A7W7U8J4</accession>
<comment type="caution">
    <text evidence="1">The sequence shown here is derived from an EMBL/GenBank/DDBJ whole genome shotgun (WGS) entry which is preliminary data.</text>
</comment>
<name>A0A7W7U8J4_9ACTN</name>
<gene>
    <name evidence="1" type="ORF">GGE06_007619</name>
</gene>
<dbReference type="EMBL" id="JACHJY010000013">
    <property type="protein sequence ID" value="MBB4986651.1"/>
    <property type="molecule type" value="Genomic_DNA"/>
</dbReference>
<keyword evidence="2" id="KW-1185">Reference proteome</keyword>
<organism evidence="1 2">
    <name type="scientific">Streptomyces nymphaeiformis</name>
    <dbReference type="NCBI Taxonomy" id="2663842"/>
    <lineage>
        <taxon>Bacteria</taxon>
        <taxon>Bacillati</taxon>
        <taxon>Actinomycetota</taxon>
        <taxon>Actinomycetes</taxon>
        <taxon>Kitasatosporales</taxon>
        <taxon>Streptomycetaceae</taxon>
        <taxon>Streptomyces</taxon>
    </lineage>
</organism>
<evidence type="ECO:0000313" key="2">
    <source>
        <dbReference type="Proteomes" id="UP000582643"/>
    </source>
</evidence>
<dbReference type="Proteomes" id="UP000582643">
    <property type="component" value="Unassembled WGS sequence"/>
</dbReference>
<protein>
    <recommendedName>
        <fullName evidence="3">Transposase</fullName>
    </recommendedName>
</protein>
<dbReference type="AlphaFoldDB" id="A0A7W7U8J4"/>
<reference evidence="1 2" key="1">
    <citation type="submission" date="2020-08" db="EMBL/GenBank/DDBJ databases">
        <title>Genomic Encyclopedia of Type Strains, Phase III (KMG-III): the genomes of soil and plant-associated and newly described type strains.</title>
        <authorList>
            <person name="Whitman W."/>
        </authorList>
    </citation>
    <scope>NUCLEOTIDE SEQUENCE [LARGE SCALE GENOMIC DNA]</scope>
    <source>
        <strain evidence="1 2">SFB5A</strain>
    </source>
</reference>
<sequence length="34" mass="3975">MKHYKILRDRREYGNGLRHTAQTVARIHNLALAA</sequence>